<dbReference type="SUPFAM" id="SSF46689">
    <property type="entry name" value="Homeodomain-like"/>
    <property type="match status" value="1"/>
</dbReference>
<keyword evidence="1" id="KW-0805">Transcription regulation</keyword>
<keyword evidence="2 4" id="KW-0238">DNA-binding</keyword>
<organism evidence="6 7">
    <name type="scientific">Actinacidiphila yanglinensis</name>
    <dbReference type="NCBI Taxonomy" id="310779"/>
    <lineage>
        <taxon>Bacteria</taxon>
        <taxon>Bacillati</taxon>
        <taxon>Actinomycetota</taxon>
        <taxon>Actinomycetes</taxon>
        <taxon>Kitasatosporales</taxon>
        <taxon>Streptomycetaceae</taxon>
        <taxon>Actinacidiphila</taxon>
    </lineage>
</organism>
<dbReference type="GO" id="GO:0000976">
    <property type="term" value="F:transcription cis-regulatory region binding"/>
    <property type="evidence" value="ECO:0007669"/>
    <property type="project" value="TreeGrafter"/>
</dbReference>
<evidence type="ECO:0000256" key="1">
    <source>
        <dbReference type="ARBA" id="ARBA00023015"/>
    </source>
</evidence>
<evidence type="ECO:0000256" key="3">
    <source>
        <dbReference type="ARBA" id="ARBA00023163"/>
    </source>
</evidence>
<dbReference type="InterPro" id="IPR009057">
    <property type="entry name" value="Homeodomain-like_sf"/>
</dbReference>
<dbReference type="PRINTS" id="PR00455">
    <property type="entry name" value="HTHTETR"/>
</dbReference>
<evidence type="ECO:0000259" key="5">
    <source>
        <dbReference type="PROSITE" id="PS50977"/>
    </source>
</evidence>
<proteinExistence type="predicted"/>
<reference evidence="6 7" key="1">
    <citation type="submission" date="2016-10" db="EMBL/GenBank/DDBJ databases">
        <authorList>
            <person name="de Groot N.N."/>
        </authorList>
    </citation>
    <scope>NUCLEOTIDE SEQUENCE [LARGE SCALE GENOMIC DNA]</scope>
    <source>
        <strain evidence="6 7">CGMCC 4.2023</strain>
    </source>
</reference>
<dbReference type="Pfam" id="PF21597">
    <property type="entry name" value="TetR_C_43"/>
    <property type="match status" value="1"/>
</dbReference>
<dbReference type="PANTHER" id="PTHR30055">
    <property type="entry name" value="HTH-TYPE TRANSCRIPTIONAL REGULATOR RUTR"/>
    <property type="match status" value="1"/>
</dbReference>
<dbReference type="Gene3D" id="1.10.357.10">
    <property type="entry name" value="Tetracycline Repressor, domain 2"/>
    <property type="match status" value="1"/>
</dbReference>
<dbReference type="GO" id="GO:0003700">
    <property type="term" value="F:DNA-binding transcription factor activity"/>
    <property type="evidence" value="ECO:0007669"/>
    <property type="project" value="TreeGrafter"/>
</dbReference>
<sequence length="195" mass="20996">MYPPGMPKLWNETIDGHRRAVRDAVLETTVALVTEHGLASVTMSQIAKEAGIGRATLYKYFPDVPSILLAWHDRHVAAHLAALAGARDRAHGPSERLGAILRGYAHITHRRPQDGEIAAFVHRDPHVTRAQRQLHDLVREAVAEAAAAGAVRDDVAPGELADYCLHALSAAGAMPSEAAVRRLVDVTLSGLRPAP</sequence>
<dbReference type="PANTHER" id="PTHR30055:SF234">
    <property type="entry name" value="HTH-TYPE TRANSCRIPTIONAL REGULATOR BETI"/>
    <property type="match status" value="1"/>
</dbReference>
<dbReference type="AlphaFoldDB" id="A0A1H6E6B5"/>
<dbReference type="SUPFAM" id="SSF48498">
    <property type="entry name" value="Tetracyclin repressor-like, C-terminal domain"/>
    <property type="match status" value="1"/>
</dbReference>
<dbReference type="Proteomes" id="UP000236754">
    <property type="component" value="Unassembled WGS sequence"/>
</dbReference>
<dbReference type="Pfam" id="PF00440">
    <property type="entry name" value="TetR_N"/>
    <property type="match status" value="1"/>
</dbReference>
<feature type="DNA-binding region" description="H-T-H motif" evidence="4">
    <location>
        <begin position="42"/>
        <end position="61"/>
    </location>
</feature>
<evidence type="ECO:0000313" key="7">
    <source>
        <dbReference type="Proteomes" id="UP000236754"/>
    </source>
</evidence>
<accession>A0A1H6E6B5</accession>
<name>A0A1H6E6B5_9ACTN</name>
<evidence type="ECO:0000313" key="6">
    <source>
        <dbReference type="EMBL" id="SEG92793.1"/>
    </source>
</evidence>
<keyword evidence="7" id="KW-1185">Reference proteome</keyword>
<evidence type="ECO:0000256" key="2">
    <source>
        <dbReference type="ARBA" id="ARBA00023125"/>
    </source>
</evidence>
<dbReference type="InterPro" id="IPR049445">
    <property type="entry name" value="TetR_SbtR-like_C"/>
</dbReference>
<dbReference type="PROSITE" id="PS50977">
    <property type="entry name" value="HTH_TETR_2"/>
    <property type="match status" value="1"/>
</dbReference>
<feature type="domain" description="HTH tetR-type" evidence="5">
    <location>
        <begin position="19"/>
        <end position="79"/>
    </location>
</feature>
<evidence type="ECO:0000256" key="4">
    <source>
        <dbReference type="PROSITE-ProRule" id="PRU00335"/>
    </source>
</evidence>
<protein>
    <submittedName>
        <fullName evidence="6">Transcriptional regulator, TetR family</fullName>
    </submittedName>
</protein>
<dbReference type="EMBL" id="FNVU01000026">
    <property type="protein sequence ID" value="SEG92793.1"/>
    <property type="molecule type" value="Genomic_DNA"/>
</dbReference>
<dbReference type="InterPro" id="IPR036271">
    <property type="entry name" value="Tet_transcr_reg_TetR-rel_C_sf"/>
</dbReference>
<dbReference type="InterPro" id="IPR050109">
    <property type="entry name" value="HTH-type_TetR-like_transc_reg"/>
</dbReference>
<keyword evidence="3" id="KW-0804">Transcription</keyword>
<dbReference type="InterPro" id="IPR001647">
    <property type="entry name" value="HTH_TetR"/>
</dbReference>
<gene>
    <name evidence="6" type="ORF">SAMN05216223_12698</name>
</gene>